<dbReference type="EMBL" id="JADGJH010000268">
    <property type="protein sequence ID" value="KAJ3132008.1"/>
    <property type="molecule type" value="Genomic_DNA"/>
</dbReference>
<organism evidence="1 2">
    <name type="scientific">Physocladia obscura</name>
    <dbReference type="NCBI Taxonomy" id="109957"/>
    <lineage>
        <taxon>Eukaryota</taxon>
        <taxon>Fungi</taxon>
        <taxon>Fungi incertae sedis</taxon>
        <taxon>Chytridiomycota</taxon>
        <taxon>Chytridiomycota incertae sedis</taxon>
        <taxon>Chytridiomycetes</taxon>
        <taxon>Chytridiales</taxon>
        <taxon>Chytriomycetaceae</taxon>
        <taxon>Physocladia</taxon>
    </lineage>
</organism>
<gene>
    <name evidence="1" type="ORF">HK100_005753</name>
</gene>
<reference evidence="1" key="1">
    <citation type="submission" date="2020-05" db="EMBL/GenBank/DDBJ databases">
        <title>Phylogenomic resolution of chytrid fungi.</title>
        <authorList>
            <person name="Stajich J.E."/>
            <person name="Amses K."/>
            <person name="Simmons R."/>
            <person name="Seto K."/>
            <person name="Myers J."/>
            <person name="Bonds A."/>
            <person name="Quandt C.A."/>
            <person name="Barry K."/>
            <person name="Liu P."/>
            <person name="Grigoriev I."/>
            <person name="Longcore J.E."/>
            <person name="James T.Y."/>
        </authorList>
    </citation>
    <scope>NUCLEOTIDE SEQUENCE</scope>
    <source>
        <strain evidence="1">JEL0513</strain>
    </source>
</reference>
<dbReference type="AlphaFoldDB" id="A0AAD5T5M3"/>
<comment type="caution">
    <text evidence="1">The sequence shown here is derived from an EMBL/GenBank/DDBJ whole genome shotgun (WGS) entry which is preliminary data.</text>
</comment>
<dbReference type="Proteomes" id="UP001211907">
    <property type="component" value="Unassembled WGS sequence"/>
</dbReference>
<sequence>MKLLLGPVDLYNIAMSLQSTSLDLEIIRSLNVLTILSTERDVILRFSDFTPLGHALVALFRDSLTEFASFDDEFIPVRTLLYHEAVAATCYIKIAAATGGRRWRRKKVLVERIVAILMVVRNLSLVTVENQVWLGKNSDFVECVVDALRISPFEEQTDVFDDADDIFEKFGEEPFDPTDFEALLSNGDVCSDYGTAKATPKKQILTFQDSATLCLEIRRTALTTLSNLAFHIQFASSSHANLVLTTIVDALSTHTTFLASHEHYPGLATPYANPASTVFLGEDLAPMALLEAFSKLGMDLGNADFFSKAGLKWIDEMLEVCVGMLPIDGIPGHANAEDVVFVDLVLSCLLNLVVVIDGAPGGSNSRGDFDKSSSFQRQKRCSIAKLPKMVPVLVGLFRQNNGAVTASNSSSFDNLSIKASRILLEAVRRGGDEARLVLKKYENVLVGMGVSGGGVVLEDVWKRVGEILFLLNDDE</sequence>
<evidence type="ECO:0000313" key="1">
    <source>
        <dbReference type="EMBL" id="KAJ3132008.1"/>
    </source>
</evidence>
<accession>A0AAD5T5M3</accession>
<evidence type="ECO:0000313" key="2">
    <source>
        <dbReference type="Proteomes" id="UP001211907"/>
    </source>
</evidence>
<keyword evidence="2" id="KW-1185">Reference proteome</keyword>
<protein>
    <submittedName>
        <fullName evidence="1">Uncharacterized protein</fullName>
    </submittedName>
</protein>
<name>A0AAD5T5M3_9FUNG</name>
<proteinExistence type="predicted"/>